<dbReference type="PANTHER" id="PTHR31126">
    <property type="entry name" value="TYROSINE-PROTEIN PHOSPHATASE"/>
    <property type="match status" value="1"/>
</dbReference>
<evidence type="ECO:0000256" key="1">
    <source>
        <dbReference type="ARBA" id="ARBA00009580"/>
    </source>
</evidence>
<dbReference type="InterPro" id="IPR029021">
    <property type="entry name" value="Prot-tyrosine_phosphatase-like"/>
</dbReference>
<keyword evidence="3" id="KW-1185">Reference proteome</keyword>
<dbReference type="OrthoDB" id="1188001at2"/>
<dbReference type="PANTHER" id="PTHR31126:SF1">
    <property type="entry name" value="TYROSINE SPECIFIC PROTEIN PHOSPHATASES DOMAIN-CONTAINING PROTEIN"/>
    <property type="match status" value="1"/>
</dbReference>
<dbReference type="SUPFAM" id="SSF52799">
    <property type="entry name" value="(Phosphotyrosine protein) phosphatases II"/>
    <property type="match status" value="1"/>
</dbReference>
<accession>A0A433RV79</accession>
<reference evidence="2 3" key="1">
    <citation type="submission" date="2014-11" db="EMBL/GenBank/DDBJ databases">
        <title>Genome sequence and analysis of novel Kurthia sp.</title>
        <authorList>
            <person name="Lawson J.N."/>
            <person name="Gonzalez J.E."/>
            <person name="Rinauldi L."/>
            <person name="Xuan Z."/>
            <person name="Firman A."/>
            <person name="Shaddox L."/>
            <person name="Trudeau A."/>
            <person name="Shah S."/>
            <person name="Reiman D."/>
        </authorList>
    </citation>
    <scope>NUCLEOTIDE SEQUENCE [LARGE SCALE GENOMIC DNA]</scope>
    <source>
        <strain evidence="2 3">3B1D</strain>
    </source>
</reference>
<dbReference type="Pfam" id="PF13350">
    <property type="entry name" value="Y_phosphatase3"/>
    <property type="match status" value="1"/>
</dbReference>
<evidence type="ECO:0000313" key="2">
    <source>
        <dbReference type="EMBL" id="RUS57206.1"/>
    </source>
</evidence>
<dbReference type="GO" id="GO:0004721">
    <property type="term" value="F:phosphoprotein phosphatase activity"/>
    <property type="evidence" value="ECO:0007669"/>
    <property type="project" value="InterPro"/>
</dbReference>
<gene>
    <name evidence="2" type="ORF">QI30_06370</name>
</gene>
<dbReference type="Proteomes" id="UP000288623">
    <property type="component" value="Unassembled WGS sequence"/>
</dbReference>
<dbReference type="RefSeq" id="WP_126990098.1">
    <property type="nucleotide sequence ID" value="NZ_JTFC01000026.1"/>
</dbReference>
<dbReference type="AlphaFoldDB" id="A0A433RV79"/>
<comment type="similarity">
    <text evidence="1">Belongs to the protein-tyrosine phosphatase family.</text>
</comment>
<evidence type="ECO:0000313" key="3">
    <source>
        <dbReference type="Proteomes" id="UP000288623"/>
    </source>
</evidence>
<dbReference type="Gene3D" id="3.90.190.10">
    <property type="entry name" value="Protein tyrosine phosphatase superfamily"/>
    <property type="match status" value="1"/>
</dbReference>
<name>A0A433RV79_9BACL</name>
<proteinExistence type="inferred from homology"/>
<comment type="caution">
    <text evidence="2">The sequence shown here is derived from an EMBL/GenBank/DDBJ whole genome shotgun (WGS) entry which is preliminary data.</text>
</comment>
<protein>
    <submittedName>
        <fullName evidence="2">Protein tyrosine phosphatase</fullName>
    </submittedName>
</protein>
<sequence length="247" mass="27971">MEQLSNFRDMGGVQTIDGHVVKERLLFRCGALADATATDIATLQTMNIKTVIDYRDDVEAEKQPSPILPGVKMTRIPARKDTTDAMKRMSMEEVFSNQAVLEKITPDLFADFYAELPFDNEVYRVLLQQVAAKNVPLLHHCSAGKDRTGVGAALIYLLLGVSEEKIMEEYLLTNAYIEEHPPRWYVFAMNHLGDHSTLKALAGCDSLFLTRVFDTIKARYGTYEAYFLAEHQLNAAQISEIRHFYTK</sequence>
<organism evidence="2 3">
    <name type="scientific">Candidatus Kurthia intestinigallinarum</name>
    <dbReference type="NCBI Taxonomy" id="1562256"/>
    <lineage>
        <taxon>Bacteria</taxon>
        <taxon>Bacillati</taxon>
        <taxon>Bacillota</taxon>
        <taxon>Bacilli</taxon>
        <taxon>Bacillales</taxon>
        <taxon>Caryophanaceae</taxon>
        <taxon>Kurthia</taxon>
    </lineage>
</organism>
<dbReference type="InterPro" id="IPR026893">
    <property type="entry name" value="Tyr/Ser_Pase_IphP-type"/>
</dbReference>
<dbReference type="EMBL" id="JTFC01000026">
    <property type="protein sequence ID" value="RUS57206.1"/>
    <property type="molecule type" value="Genomic_DNA"/>
</dbReference>